<accession>A0A2W5NS72</accession>
<sequence>MACFQPRPVRTPSVRKTGWEWLNGPLVWAISEEHQRLYLFPRECPRVVIWARPESSAADRSQWLGNLSPGVQAVAYVESAWERCLASAEVFRYTLPTTTFESIEDAGMFVSRQAVRPLAIERISDLPSALNAAATELRIVGNLASLKDVWSSSLHASGIRLRNTNRPPI</sequence>
<gene>
    <name evidence="1" type="ORF">DI563_32565</name>
</gene>
<evidence type="ECO:0000313" key="1">
    <source>
        <dbReference type="EMBL" id="PZQ54899.1"/>
    </source>
</evidence>
<evidence type="ECO:0000313" key="2">
    <source>
        <dbReference type="Proteomes" id="UP000249135"/>
    </source>
</evidence>
<dbReference type="Proteomes" id="UP000249135">
    <property type="component" value="Unassembled WGS sequence"/>
</dbReference>
<dbReference type="InterPro" id="IPR049253">
    <property type="entry name" value="DUF6886"/>
</dbReference>
<proteinExistence type="predicted"/>
<dbReference type="AlphaFoldDB" id="A0A2W5NS72"/>
<dbReference type="Pfam" id="PF21820">
    <property type="entry name" value="DUF6886"/>
    <property type="match status" value="1"/>
</dbReference>
<comment type="caution">
    <text evidence="1">The sequence shown here is derived from an EMBL/GenBank/DDBJ whole genome shotgun (WGS) entry which is preliminary data.</text>
</comment>
<name>A0A2W5NS72_VARPD</name>
<organism evidence="1 2">
    <name type="scientific">Variovorax paradoxus</name>
    <dbReference type="NCBI Taxonomy" id="34073"/>
    <lineage>
        <taxon>Bacteria</taxon>
        <taxon>Pseudomonadati</taxon>
        <taxon>Pseudomonadota</taxon>
        <taxon>Betaproteobacteria</taxon>
        <taxon>Burkholderiales</taxon>
        <taxon>Comamonadaceae</taxon>
        <taxon>Variovorax</taxon>
    </lineage>
</organism>
<protein>
    <submittedName>
        <fullName evidence="1">Uncharacterized protein</fullName>
    </submittedName>
</protein>
<dbReference type="EMBL" id="QFPP01000930">
    <property type="protein sequence ID" value="PZQ54899.1"/>
    <property type="molecule type" value="Genomic_DNA"/>
</dbReference>
<reference evidence="1 2" key="1">
    <citation type="submission" date="2017-08" db="EMBL/GenBank/DDBJ databases">
        <title>Infants hospitalized years apart are colonized by the same room-sourced microbial strains.</title>
        <authorList>
            <person name="Brooks B."/>
            <person name="Olm M.R."/>
            <person name="Firek B.A."/>
            <person name="Baker R."/>
            <person name="Thomas B.C."/>
            <person name="Morowitz M.J."/>
            <person name="Banfield J.F."/>
        </authorList>
    </citation>
    <scope>NUCLEOTIDE SEQUENCE [LARGE SCALE GENOMIC DNA]</scope>
    <source>
        <strain evidence="1">S2_005_003_R2_41</strain>
    </source>
</reference>